<proteinExistence type="predicted"/>
<dbReference type="SUPFAM" id="SSF51430">
    <property type="entry name" value="NAD(P)-linked oxidoreductase"/>
    <property type="match status" value="1"/>
</dbReference>
<feature type="domain" description="NADP-dependent oxidoreductase" evidence="2">
    <location>
        <begin position="58"/>
        <end position="241"/>
    </location>
</feature>
<organism evidence="3 4">
    <name type="scientific">Phlyctema vagabunda</name>
    <dbReference type="NCBI Taxonomy" id="108571"/>
    <lineage>
        <taxon>Eukaryota</taxon>
        <taxon>Fungi</taxon>
        <taxon>Dikarya</taxon>
        <taxon>Ascomycota</taxon>
        <taxon>Pezizomycotina</taxon>
        <taxon>Leotiomycetes</taxon>
        <taxon>Helotiales</taxon>
        <taxon>Dermateaceae</taxon>
        <taxon>Phlyctema</taxon>
    </lineage>
</organism>
<sequence>MARIITHYLRAATNNNPVKRLSIKRKMATLSTAMELKGSETPRPSKMPRLVYGTAWKKKRSSDLVFEALRQGFRGIDTAAQPRHYQEKLVGDGIRRAIAEGIVTRDELYIQTKYTPLSGQDHDDMPYSVTHTVEESVHASVASSLSNLKTSSDEDSYLDCLVLHSPTPTIEDTYLVWSTLESYVPHKIRALGISNTTLSILSSLTESMKIPPSVCQNRFYHTTKYELCLRQFCEQEDIIYQSFWTLSGNPALLKSAVIASLAELVGVDKEVALYAMVLGLGKICILDGTTNPDHMEHDLKGVKLVESWAQGEGRSGYEETLKEFKALISEVD</sequence>
<evidence type="ECO:0000313" key="3">
    <source>
        <dbReference type="EMBL" id="KAL3418665.1"/>
    </source>
</evidence>
<dbReference type="PANTHER" id="PTHR11732">
    <property type="entry name" value="ALDO/KETO REDUCTASE"/>
    <property type="match status" value="1"/>
</dbReference>
<protein>
    <submittedName>
        <fullName evidence="3">Aldo/keto reductase</fullName>
    </submittedName>
</protein>
<dbReference type="InterPro" id="IPR023210">
    <property type="entry name" value="NADP_OxRdtase_dom"/>
</dbReference>
<evidence type="ECO:0000313" key="4">
    <source>
        <dbReference type="Proteomes" id="UP001629113"/>
    </source>
</evidence>
<evidence type="ECO:0000256" key="1">
    <source>
        <dbReference type="ARBA" id="ARBA00023002"/>
    </source>
</evidence>
<keyword evidence="4" id="KW-1185">Reference proteome</keyword>
<comment type="caution">
    <text evidence="3">The sequence shown here is derived from an EMBL/GenBank/DDBJ whole genome shotgun (WGS) entry which is preliminary data.</text>
</comment>
<dbReference type="Proteomes" id="UP001629113">
    <property type="component" value="Unassembled WGS sequence"/>
</dbReference>
<dbReference type="InterPro" id="IPR020471">
    <property type="entry name" value="AKR"/>
</dbReference>
<accession>A0ABR4P5T2</accession>
<evidence type="ECO:0000259" key="2">
    <source>
        <dbReference type="Pfam" id="PF00248"/>
    </source>
</evidence>
<dbReference type="InterPro" id="IPR036812">
    <property type="entry name" value="NAD(P)_OxRdtase_dom_sf"/>
</dbReference>
<dbReference type="Gene3D" id="3.20.20.100">
    <property type="entry name" value="NADP-dependent oxidoreductase domain"/>
    <property type="match status" value="1"/>
</dbReference>
<reference evidence="3 4" key="1">
    <citation type="submission" date="2024-06" db="EMBL/GenBank/DDBJ databases">
        <title>Complete genome of Phlyctema vagabunda strain 19-DSS-EL-015.</title>
        <authorList>
            <person name="Fiorenzani C."/>
        </authorList>
    </citation>
    <scope>NUCLEOTIDE SEQUENCE [LARGE SCALE GENOMIC DNA]</scope>
    <source>
        <strain evidence="3 4">19-DSS-EL-015</strain>
    </source>
</reference>
<dbReference type="EMBL" id="JBFCZG010000009">
    <property type="protein sequence ID" value="KAL3418665.1"/>
    <property type="molecule type" value="Genomic_DNA"/>
</dbReference>
<keyword evidence="1" id="KW-0560">Oxidoreductase</keyword>
<name>A0ABR4P5T2_9HELO</name>
<dbReference type="Pfam" id="PF00248">
    <property type="entry name" value="Aldo_ket_red"/>
    <property type="match status" value="1"/>
</dbReference>
<gene>
    <name evidence="3" type="ORF">PVAG01_10381</name>
</gene>